<dbReference type="HAMAP" id="MF_00560">
    <property type="entry name" value="Tran_acon_Me_trans"/>
    <property type="match status" value="1"/>
</dbReference>
<comment type="similarity">
    <text evidence="5">Belongs to the methyltransferase superfamily. Tam family.</text>
</comment>
<dbReference type="SUPFAM" id="SSF53335">
    <property type="entry name" value="S-adenosyl-L-methionine-dependent methyltransferases"/>
    <property type="match status" value="1"/>
</dbReference>
<dbReference type="InterPro" id="IPR029063">
    <property type="entry name" value="SAM-dependent_MTases_sf"/>
</dbReference>
<dbReference type="GO" id="GO:0032259">
    <property type="term" value="P:methylation"/>
    <property type="evidence" value="ECO:0007669"/>
    <property type="project" value="UniProtKB-KW"/>
</dbReference>
<organism evidence="7 8">
    <name type="scientific">Mesorhizobium prunaredense</name>
    <dbReference type="NCBI Taxonomy" id="1631249"/>
    <lineage>
        <taxon>Bacteria</taxon>
        <taxon>Pseudomonadati</taxon>
        <taxon>Pseudomonadota</taxon>
        <taxon>Alphaproteobacteria</taxon>
        <taxon>Hyphomicrobiales</taxon>
        <taxon>Phyllobacteriaceae</taxon>
        <taxon>Mesorhizobium</taxon>
    </lineage>
</organism>
<dbReference type="AlphaFoldDB" id="A0A1R3VJJ0"/>
<dbReference type="InterPro" id="IPR041698">
    <property type="entry name" value="Methyltransf_25"/>
</dbReference>
<keyword evidence="4 5" id="KW-0949">S-adenosyl-L-methionine</keyword>
<comment type="catalytic activity">
    <reaction evidence="5">
        <text>trans-aconitate + S-adenosyl-L-methionine = (E)-3-(methoxycarbonyl)pent-2-enedioate + S-adenosyl-L-homocysteine</text>
        <dbReference type="Rhea" id="RHEA:14969"/>
        <dbReference type="ChEBI" id="CHEBI:15708"/>
        <dbReference type="ChEBI" id="CHEBI:57470"/>
        <dbReference type="ChEBI" id="CHEBI:57856"/>
        <dbReference type="ChEBI" id="CHEBI:59789"/>
        <dbReference type="EC" id="2.1.1.144"/>
    </reaction>
</comment>
<dbReference type="STRING" id="1631249.BQ8794_70384"/>
<dbReference type="RefSeq" id="WP_077383092.1">
    <property type="nucleotide sequence ID" value="NZ_FTPD01000067.1"/>
</dbReference>
<feature type="domain" description="Methyltransferase" evidence="6">
    <location>
        <begin position="43"/>
        <end position="132"/>
    </location>
</feature>
<evidence type="ECO:0000259" key="6">
    <source>
        <dbReference type="Pfam" id="PF13649"/>
    </source>
</evidence>
<keyword evidence="8" id="KW-1185">Reference proteome</keyword>
<name>A0A1R3VJJ0_9HYPH</name>
<evidence type="ECO:0000256" key="2">
    <source>
        <dbReference type="ARBA" id="ARBA00022603"/>
    </source>
</evidence>
<accession>A0A1R3VJJ0</accession>
<dbReference type="NCBIfam" id="NF002463">
    <property type="entry name" value="PRK01683.1"/>
    <property type="match status" value="1"/>
</dbReference>
<proteinExistence type="inferred from homology"/>
<reference evidence="8" key="1">
    <citation type="submission" date="2017-01" db="EMBL/GenBank/DDBJ databases">
        <authorList>
            <person name="Brunel B."/>
        </authorList>
    </citation>
    <scope>NUCLEOTIDE SEQUENCE [LARGE SCALE GENOMIC DNA]</scope>
</reference>
<keyword evidence="3 5" id="KW-0808">Transferase</keyword>
<evidence type="ECO:0000313" key="8">
    <source>
        <dbReference type="Proteomes" id="UP000188388"/>
    </source>
</evidence>
<dbReference type="InterPro" id="IPR023506">
    <property type="entry name" value="Trans-aconitate_MeTrfase"/>
</dbReference>
<evidence type="ECO:0000256" key="5">
    <source>
        <dbReference type="HAMAP-Rule" id="MF_00560"/>
    </source>
</evidence>
<comment type="function">
    <text evidence="5">Catalyzes the S-adenosylmethionine monomethyl esterification of trans-aconitate.</text>
</comment>
<evidence type="ECO:0000256" key="3">
    <source>
        <dbReference type="ARBA" id="ARBA00022679"/>
    </source>
</evidence>
<dbReference type="InterPro" id="IPR023149">
    <property type="entry name" value="Trans_acon_MeTrfase_C"/>
</dbReference>
<gene>
    <name evidence="5 7" type="primary">tam</name>
    <name evidence="7" type="ORF">BQ8794_70384</name>
</gene>
<dbReference type="Gene3D" id="1.10.150.290">
    <property type="entry name" value="S-adenosyl-L-methionine-dependent methyltransferases"/>
    <property type="match status" value="1"/>
</dbReference>
<dbReference type="PANTHER" id="PTHR43861:SF1">
    <property type="entry name" value="TRANS-ACONITATE 2-METHYLTRANSFERASE"/>
    <property type="match status" value="1"/>
</dbReference>
<dbReference type="GO" id="GO:0005737">
    <property type="term" value="C:cytoplasm"/>
    <property type="evidence" value="ECO:0007669"/>
    <property type="project" value="UniProtKB-SubCell"/>
</dbReference>
<dbReference type="EMBL" id="FTPD01000067">
    <property type="protein sequence ID" value="SIT59454.1"/>
    <property type="molecule type" value="Genomic_DNA"/>
</dbReference>
<dbReference type="Gene3D" id="3.40.50.150">
    <property type="entry name" value="Vaccinia Virus protein VP39"/>
    <property type="match status" value="1"/>
</dbReference>
<dbReference type="CDD" id="cd02440">
    <property type="entry name" value="AdoMet_MTases"/>
    <property type="match status" value="1"/>
</dbReference>
<evidence type="ECO:0000256" key="1">
    <source>
        <dbReference type="ARBA" id="ARBA00022490"/>
    </source>
</evidence>
<dbReference type="Proteomes" id="UP000188388">
    <property type="component" value="Unassembled WGS sequence"/>
</dbReference>
<protein>
    <recommendedName>
        <fullName evidence="5">Trans-aconitate 2-methyltransferase</fullName>
        <ecNumber evidence="5">2.1.1.144</ecNumber>
    </recommendedName>
</protein>
<keyword evidence="1 5" id="KW-0963">Cytoplasm</keyword>
<dbReference type="Pfam" id="PF13649">
    <property type="entry name" value="Methyltransf_25"/>
    <property type="match status" value="1"/>
</dbReference>
<evidence type="ECO:0000313" key="7">
    <source>
        <dbReference type="EMBL" id="SIT59454.1"/>
    </source>
</evidence>
<dbReference type="EC" id="2.1.1.144" evidence="5"/>
<dbReference type="GO" id="GO:0030798">
    <property type="term" value="F:trans-aconitate 2-methyltransferase activity"/>
    <property type="evidence" value="ECO:0007669"/>
    <property type="project" value="UniProtKB-UniRule"/>
</dbReference>
<sequence length="264" mass="29265">MNSTAAKAKPDWSAAQYLKFEDERTRAARDLVAQLPVAAPRRVVDIGCGPGNSTQLLVERWPSAQVSGFDTSPDMIEKARARLPEVTFELADAAAWQPEQPVDVIFANAVFQWLPEHPAIFQRLMGFLAPGGALAVQMPDNMGEPSHRLMRETAAEMPFAEKLRGAAGGPLPPVSFYYDLLSPFSDRLDIWHTAYNHPLADAGAIVEWLKSTGLKPFLDPLDADERRFFLTRYTAGITESYPKTANGKVLLRFPRLFIVARRAA</sequence>
<dbReference type="PANTHER" id="PTHR43861">
    <property type="entry name" value="TRANS-ACONITATE 2-METHYLTRANSFERASE-RELATED"/>
    <property type="match status" value="1"/>
</dbReference>
<keyword evidence="2 5" id="KW-0489">Methyltransferase</keyword>
<evidence type="ECO:0000256" key="4">
    <source>
        <dbReference type="ARBA" id="ARBA00022691"/>
    </source>
</evidence>
<comment type="subcellular location">
    <subcellularLocation>
        <location evidence="5">Cytoplasm</location>
    </subcellularLocation>
</comment>